<reference evidence="2 3" key="1">
    <citation type="submission" date="2023-10" db="EMBL/GenBank/DDBJ databases">
        <title>Genomes of two closely related lineages of the louse Polyplax serrata with different host specificities.</title>
        <authorList>
            <person name="Martinu J."/>
            <person name="Tarabai H."/>
            <person name="Stefka J."/>
            <person name="Hypsa V."/>
        </authorList>
    </citation>
    <scope>NUCLEOTIDE SEQUENCE [LARGE SCALE GENOMIC DNA]</scope>
    <source>
        <strain evidence="2">HR10_N</strain>
    </source>
</reference>
<organism evidence="2 3">
    <name type="scientific">Polyplax serrata</name>
    <name type="common">Common mouse louse</name>
    <dbReference type="NCBI Taxonomy" id="468196"/>
    <lineage>
        <taxon>Eukaryota</taxon>
        <taxon>Metazoa</taxon>
        <taxon>Ecdysozoa</taxon>
        <taxon>Arthropoda</taxon>
        <taxon>Hexapoda</taxon>
        <taxon>Insecta</taxon>
        <taxon>Pterygota</taxon>
        <taxon>Neoptera</taxon>
        <taxon>Paraneoptera</taxon>
        <taxon>Psocodea</taxon>
        <taxon>Troctomorpha</taxon>
        <taxon>Phthiraptera</taxon>
        <taxon>Anoplura</taxon>
        <taxon>Polyplacidae</taxon>
        <taxon>Polyplax</taxon>
    </lineage>
</organism>
<feature type="compositionally biased region" description="Polar residues" evidence="1">
    <location>
        <begin position="12"/>
        <end position="23"/>
    </location>
</feature>
<dbReference type="AlphaFoldDB" id="A0AAN8NTW4"/>
<comment type="caution">
    <text evidence="2">The sequence shown here is derived from an EMBL/GenBank/DDBJ whole genome shotgun (WGS) entry which is preliminary data.</text>
</comment>
<name>A0AAN8NTW4_POLSC</name>
<accession>A0AAN8NTW4</accession>
<evidence type="ECO:0000313" key="3">
    <source>
        <dbReference type="Proteomes" id="UP001372834"/>
    </source>
</evidence>
<feature type="compositionally biased region" description="Basic and acidic residues" evidence="1">
    <location>
        <begin position="1"/>
        <end position="10"/>
    </location>
</feature>
<dbReference type="Proteomes" id="UP001372834">
    <property type="component" value="Unassembled WGS sequence"/>
</dbReference>
<protein>
    <submittedName>
        <fullName evidence="2">Uncharacterized protein</fullName>
    </submittedName>
</protein>
<proteinExistence type="predicted"/>
<evidence type="ECO:0000313" key="2">
    <source>
        <dbReference type="EMBL" id="KAK6628859.1"/>
    </source>
</evidence>
<evidence type="ECO:0000256" key="1">
    <source>
        <dbReference type="SAM" id="MobiDB-lite"/>
    </source>
</evidence>
<feature type="region of interest" description="Disordered" evidence="1">
    <location>
        <begin position="1"/>
        <end position="30"/>
    </location>
</feature>
<gene>
    <name evidence="2" type="ORF">RUM43_002675</name>
</gene>
<dbReference type="EMBL" id="JAWJWE010000036">
    <property type="protein sequence ID" value="KAK6628859.1"/>
    <property type="molecule type" value="Genomic_DNA"/>
</dbReference>
<sequence length="102" mass="11580">MESGIIRDDAITASSSFDSSNVGPQHGRKTNLLPRVHIPFTGFLAKPTKRRGKNEIHSETFYLLRFHIDRENVVGKRDQMQFMTKKDGNELADLTTPSYADE</sequence>